<organism evidence="1 2">
    <name type="scientific">Heracleum sosnowskyi</name>
    <dbReference type="NCBI Taxonomy" id="360622"/>
    <lineage>
        <taxon>Eukaryota</taxon>
        <taxon>Viridiplantae</taxon>
        <taxon>Streptophyta</taxon>
        <taxon>Embryophyta</taxon>
        <taxon>Tracheophyta</taxon>
        <taxon>Spermatophyta</taxon>
        <taxon>Magnoliopsida</taxon>
        <taxon>eudicotyledons</taxon>
        <taxon>Gunneridae</taxon>
        <taxon>Pentapetalae</taxon>
        <taxon>asterids</taxon>
        <taxon>campanulids</taxon>
        <taxon>Apiales</taxon>
        <taxon>Apiaceae</taxon>
        <taxon>Apioideae</taxon>
        <taxon>apioid superclade</taxon>
        <taxon>Tordylieae</taxon>
        <taxon>Tordyliinae</taxon>
        <taxon>Heracleum</taxon>
    </lineage>
</organism>
<accession>A0AAD8HPK9</accession>
<gene>
    <name evidence="1" type="ORF">POM88_037033</name>
</gene>
<name>A0AAD8HPK9_9APIA</name>
<dbReference type="PANTHER" id="PTHR10492:SF95">
    <property type="entry name" value="HELITRON HELICASE-LIKE DOMAIN-CONTAINING PROTEIN"/>
    <property type="match status" value="1"/>
</dbReference>
<reference evidence="1" key="1">
    <citation type="submission" date="2023-02" db="EMBL/GenBank/DDBJ databases">
        <title>Genome of toxic invasive species Heracleum sosnowskyi carries increased number of genes despite the absence of recent whole-genome duplications.</title>
        <authorList>
            <person name="Schelkunov M."/>
            <person name="Shtratnikova V."/>
            <person name="Makarenko M."/>
            <person name="Klepikova A."/>
            <person name="Omelchenko D."/>
            <person name="Novikova G."/>
            <person name="Obukhova E."/>
            <person name="Bogdanov V."/>
            <person name="Penin A."/>
            <person name="Logacheva M."/>
        </authorList>
    </citation>
    <scope>NUCLEOTIDE SEQUENCE</scope>
    <source>
        <strain evidence="1">Hsosn_3</strain>
        <tissue evidence="1">Leaf</tissue>
    </source>
</reference>
<sequence length="170" mass="20040">MRKRGKQIGRLFYTHHSTGELWYLRLLLTKVRGPTSFQCLRSVNGKVYPNFQEACKAYGLLDDDNEWHQVLQQCSVSGFAPQIRQLFVHIMVNCRVTDLRKLWDAHCKDMIDDILMIRRKQLKKSNLLLNEKQLEYYALAEIHKLLKSIGRSLKDFCQMPQPPKNYLDLS</sequence>
<reference evidence="1" key="2">
    <citation type="submission" date="2023-05" db="EMBL/GenBank/DDBJ databases">
        <authorList>
            <person name="Schelkunov M.I."/>
        </authorList>
    </citation>
    <scope>NUCLEOTIDE SEQUENCE</scope>
    <source>
        <strain evidence="1">Hsosn_3</strain>
        <tissue evidence="1">Leaf</tissue>
    </source>
</reference>
<evidence type="ECO:0000313" key="1">
    <source>
        <dbReference type="EMBL" id="KAK1370941.1"/>
    </source>
</evidence>
<keyword evidence="2" id="KW-1185">Reference proteome</keyword>
<comment type="caution">
    <text evidence="1">The sequence shown here is derived from an EMBL/GenBank/DDBJ whole genome shotgun (WGS) entry which is preliminary data.</text>
</comment>
<evidence type="ECO:0000313" key="2">
    <source>
        <dbReference type="Proteomes" id="UP001237642"/>
    </source>
</evidence>
<proteinExistence type="predicted"/>
<dbReference type="AlphaFoldDB" id="A0AAD8HPK9"/>
<dbReference type="Proteomes" id="UP001237642">
    <property type="component" value="Unassembled WGS sequence"/>
</dbReference>
<protein>
    <submittedName>
        <fullName evidence="1">Uncharacterized protein</fullName>
    </submittedName>
</protein>
<dbReference type="EMBL" id="JAUIZM010000008">
    <property type="protein sequence ID" value="KAK1370941.1"/>
    <property type="molecule type" value="Genomic_DNA"/>
</dbReference>
<dbReference type="PANTHER" id="PTHR10492">
    <property type="match status" value="1"/>
</dbReference>